<sequence>MDFIGISGLVVSIAGFALSLWQIGKARTAAEAARAAAREAVAAVRAIHAVADIQEICGRSRNLFSLFRAGNVKAAASAAFELRELVARFHATDAAHQLASAETWQQAFNSMCAIHDRLEYAAMVKTLNRRERETSLHEISQLHTQFSTFAAVAAEKGVNHGNSR</sequence>
<dbReference type="RefSeq" id="WP_161087321.1">
    <property type="nucleotide sequence ID" value="NZ_WWCX01000125.1"/>
</dbReference>
<name>A0A845GYW0_9BURK</name>
<evidence type="ECO:0000256" key="1">
    <source>
        <dbReference type="SAM" id="Phobius"/>
    </source>
</evidence>
<keyword evidence="1" id="KW-1133">Transmembrane helix</keyword>
<keyword evidence="1" id="KW-0472">Membrane</keyword>
<evidence type="ECO:0000313" key="2">
    <source>
        <dbReference type="EMBL" id="MYM98502.1"/>
    </source>
</evidence>
<feature type="transmembrane region" description="Helical" evidence="1">
    <location>
        <begin position="6"/>
        <end position="24"/>
    </location>
</feature>
<accession>A0A845GYW0</accession>
<protein>
    <recommendedName>
        <fullName evidence="4">DUF2489 domain-containing protein</fullName>
    </recommendedName>
</protein>
<reference evidence="2" key="1">
    <citation type="submission" date="2019-12" db="EMBL/GenBank/DDBJ databases">
        <title>Novel species isolated from a subtropical stream in China.</title>
        <authorList>
            <person name="Lu H."/>
        </authorList>
    </citation>
    <scope>NUCLEOTIDE SEQUENCE [LARGE SCALE GENOMIC DNA]</scope>
    <source>
        <strain evidence="2">FT81W</strain>
    </source>
</reference>
<evidence type="ECO:0008006" key="4">
    <source>
        <dbReference type="Google" id="ProtNLM"/>
    </source>
</evidence>
<dbReference type="Proteomes" id="UP000447355">
    <property type="component" value="Unassembled WGS sequence"/>
</dbReference>
<dbReference type="EMBL" id="WWCX01000125">
    <property type="protein sequence ID" value="MYM98502.1"/>
    <property type="molecule type" value="Genomic_DNA"/>
</dbReference>
<evidence type="ECO:0000313" key="3">
    <source>
        <dbReference type="Proteomes" id="UP000447355"/>
    </source>
</evidence>
<comment type="caution">
    <text evidence="2">The sequence shown here is derived from an EMBL/GenBank/DDBJ whole genome shotgun (WGS) entry which is preliminary data.</text>
</comment>
<dbReference type="AlphaFoldDB" id="A0A845GYW0"/>
<organism evidence="2 3">
    <name type="scientific">Duganella vulcania</name>
    <dbReference type="NCBI Taxonomy" id="2692166"/>
    <lineage>
        <taxon>Bacteria</taxon>
        <taxon>Pseudomonadati</taxon>
        <taxon>Pseudomonadota</taxon>
        <taxon>Betaproteobacteria</taxon>
        <taxon>Burkholderiales</taxon>
        <taxon>Oxalobacteraceae</taxon>
        <taxon>Telluria group</taxon>
        <taxon>Duganella</taxon>
    </lineage>
</organism>
<gene>
    <name evidence="2" type="ORF">GTP90_32125</name>
</gene>
<keyword evidence="1" id="KW-0812">Transmembrane</keyword>
<proteinExistence type="predicted"/>